<organism evidence="1">
    <name type="scientific">hydrothermal vent metagenome</name>
    <dbReference type="NCBI Taxonomy" id="652676"/>
    <lineage>
        <taxon>unclassified sequences</taxon>
        <taxon>metagenomes</taxon>
        <taxon>ecological metagenomes</taxon>
    </lineage>
</organism>
<proteinExistence type="predicted"/>
<name>A0A3B0Y454_9ZZZZ</name>
<accession>A0A3B0Y454</accession>
<dbReference type="EMBL" id="UOFL01000085">
    <property type="protein sequence ID" value="VAW75508.1"/>
    <property type="molecule type" value="Genomic_DNA"/>
</dbReference>
<sequence>MKNNNTNYLILILLVITSISVSALNISPSTIMTPKHASTLPAWPSEFEGKQLTRIKLSTREKYFMGRFPGKMARFSDGRRQIIMRWVLSPTRKLHPAVDCFRGLGYRITNIKIKRDEKGALWRQFDAKNKLANLVVTEHIIDKNGKIFTDTSAWYWNSMANKSQGPWLSVMVAERM</sequence>
<evidence type="ECO:0000313" key="1">
    <source>
        <dbReference type="EMBL" id="VAW75508.1"/>
    </source>
</evidence>
<gene>
    <name evidence="1" type="ORF">MNBD_GAMMA12-1919</name>
</gene>
<dbReference type="AlphaFoldDB" id="A0A3B0Y454"/>
<protein>
    <submittedName>
        <fullName evidence="1">Uncharacterized protein</fullName>
    </submittedName>
</protein>
<reference evidence="1" key="1">
    <citation type="submission" date="2018-06" db="EMBL/GenBank/DDBJ databases">
        <authorList>
            <person name="Zhirakovskaya E."/>
        </authorList>
    </citation>
    <scope>NUCLEOTIDE SEQUENCE</scope>
</reference>